<evidence type="ECO:0000313" key="15">
    <source>
        <dbReference type="EMBL" id="SPF68183.1"/>
    </source>
</evidence>
<evidence type="ECO:0000313" key="16">
    <source>
        <dbReference type="Proteomes" id="UP000265962"/>
    </source>
</evidence>
<evidence type="ECO:0000256" key="2">
    <source>
        <dbReference type="ARBA" id="ARBA00001974"/>
    </source>
</evidence>
<keyword evidence="10 12" id="KW-0560">Oxidoreductase</keyword>
<evidence type="ECO:0000256" key="7">
    <source>
        <dbReference type="ARBA" id="ARBA00019046"/>
    </source>
</evidence>
<comment type="pathway">
    <text evidence="4 12">Porphyrin-containing compound metabolism; protoheme biosynthesis.</text>
</comment>
<dbReference type="PANTHER" id="PTHR42923">
    <property type="entry name" value="PROTOPORPHYRINOGEN OXIDASE"/>
    <property type="match status" value="1"/>
</dbReference>
<dbReference type="AlphaFoldDB" id="A0A375I281"/>
<keyword evidence="12" id="KW-0963">Cytoplasm</keyword>
<dbReference type="NCBIfam" id="TIGR00562">
    <property type="entry name" value="proto_IX_ox"/>
    <property type="match status" value="1"/>
</dbReference>
<dbReference type="GO" id="GO:0006783">
    <property type="term" value="P:heme biosynthetic process"/>
    <property type="evidence" value="ECO:0007669"/>
    <property type="project" value="UniProtKB-UniRule"/>
</dbReference>
<evidence type="ECO:0000256" key="4">
    <source>
        <dbReference type="ARBA" id="ARBA00004744"/>
    </source>
</evidence>
<evidence type="ECO:0000256" key="11">
    <source>
        <dbReference type="ARBA" id="ARBA00023133"/>
    </source>
</evidence>
<evidence type="ECO:0000256" key="13">
    <source>
        <dbReference type="SAM" id="MobiDB-lite"/>
    </source>
</evidence>
<dbReference type="GO" id="GO:0004729">
    <property type="term" value="F:oxygen-dependent protoporphyrinogen oxidase activity"/>
    <property type="evidence" value="ECO:0007669"/>
    <property type="project" value="UniProtKB-UniRule"/>
</dbReference>
<evidence type="ECO:0000256" key="9">
    <source>
        <dbReference type="ARBA" id="ARBA00022827"/>
    </source>
</evidence>
<dbReference type="RefSeq" id="WP_119715373.1">
    <property type="nucleotide sequence ID" value="NZ_OMOH01000004.1"/>
</dbReference>
<dbReference type="PANTHER" id="PTHR42923:SF3">
    <property type="entry name" value="PROTOPORPHYRINOGEN OXIDASE"/>
    <property type="match status" value="1"/>
</dbReference>
<comment type="subcellular location">
    <subcellularLocation>
        <location evidence="12">Cytoplasm</location>
    </subcellularLocation>
</comment>
<evidence type="ECO:0000256" key="3">
    <source>
        <dbReference type="ARBA" id="ARBA00002185"/>
    </source>
</evidence>
<feature type="region of interest" description="Disordered" evidence="13">
    <location>
        <begin position="468"/>
        <end position="500"/>
    </location>
</feature>
<dbReference type="InterPro" id="IPR050464">
    <property type="entry name" value="Zeta_carotene_desat/Oxidored"/>
</dbReference>
<reference evidence="16" key="1">
    <citation type="submission" date="2018-02" db="EMBL/GenBank/DDBJ databases">
        <authorList>
            <person name="Hornung B."/>
        </authorList>
    </citation>
    <scope>NUCLEOTIDE SEQUENCE [LARGE SCALE GENOMIC DNA]</scope>
</reference>
<feature type="domain" description="Amine oxidase" evidence="14">
    <location>
        <begin position="21"/>
        <end position="467"/>
    </location>
</feature>
<comment type="function">
    <text evidence="3 12">Involved in coproporphyrin-dependent heme b biosynthesis. Catalyzes the oxidation of coproporphyrinogen III to coproporphyrin III.</text>
</comment>
<dbReference type="Proteomes" id="UP000265962">
    <property type="component" value="Unassembled WGS sequence"/>
</dbReference>
<evidence type="ECO:0000256" key="12">
    <source>
        <dbReference type="RuleBase" id="RU364052"/>
    </source>
</evidence>
<keyword evidence="9 12" id="KW-0274">FAD</keyword>
<dbReference type="Pfam" id="PF01593">
    <property type="entry name" value="Amino_oxidase"/>
    <property type="match status" value="1"/>
</dbReference>
<dbReference type="OrthoDB" id="4496419at2"/>
<gene>
    <name evidence="15" type="ORF">PROPJV5_1126</name>
</gene>
<organism evidence="15 16">
    <name type="scientific">Propionibacterium ruminifibrarum</name>
    <dbReference type="NCBI Taxonomy" id="1962131"/>
    <lineage>
        <taxon>Bacteria</taxon>
        <taxon>Bacillati</taxon>
        <taxon>Actinomycetota</taxon>
        <taxon>Actinomycetes</taxon>
        <taxon>Propionibacteriales</taxon>
        <taxon>Propionibacteriaceae</taxon>
        <taxon>Propionibacterium</taxon>
    </lineage>
</organism>
<dbReference type="GO" id="GO:0005737">
    <property type="term" value="C:cytoplasm"/>
    <property type="evidence" value="ECO:0007669"/>
    <property type="project" value="UniProtKB-SubCell"/>
</dbReference>
<dbReference type="EC" id="1.3.3.15" evidence="6 12"/>
<evidence type="ECO:0000256" key="10">
    <source>
        <dbReference type="ARBA" id="ARBA00023002"/>
    </source>
</evidence>
<evidence type="ECO:0000259" key="14">
    <source>
        <dbReference type="Pfam" id="PF01593"/>
    </source>
</evidence>
<dbReference type="Gene3D" id="1.10.3110.10">
    <property type="entry name" value="protoporphyrinogen ix oxidase, domain 3"/>
    <property type="match status" value="1"/>
</dbReference>
<keyword evidence="8 12" id="KW-0285">Flavoprotein</keyword>
<dbReference type="SUPFAM" id="SSF54373">
    <property type="entry name" value="FAD-linked reductases, C-terminal domain"/>
    <property type="match status" value="1"/>
</dbReference>
<evidence type="ECO:0000256" key="8">
    <source>
        <dbReference type="ARBA" id="ARBA00022630"/>
    </source>
</evidence>
<dbReference type="Gene3D" id="3.90.660.20">
    <property type="entry name" value="Protoporphyrinogen oxidase, mitochondrial, domain 2"/>
    <property type="match status" value="1"/>
</dbReference>
<comment type="similarity">
    <text evidence="5 12">Belongs to the protoporphyrinogen/coproporphyrinogen oxidase family. Coproporphyrinogen III oxidase subfamily.</text>
</comment>
<dbReference type="EMBL" id="OMOH01000004">
    <property type="protein sequence ID" value="SPF68183.1"/>
    <property type="molecule type" value="Genomic_DNA"/>
</dbReference>
<proteinExistence type="inferred from homology"/>
<dbReference type="InterPro" id="IPR004572">
    <property type="entry name" value="Protoporphyrinogen_oxidase"/>
</dbReference>
<dbReference type="InterPro" id="IPR002937">
    <property type="entry name" value="Amino_oxidase"/>
</dbReference>
<dbReference type="UniPathway" id="UPA00252"/>
<keyword evidence="16" id="KW-1185">Reference proteome</keyword>
<comment type="catalytic activity">
    <reaction evidence="1">
        <text>coproporphyrinogen III + 3 O2 = coproporphyrin III + 3 H2O2</text>
        <dbReference type="Rhea" id="RHEA:43436"/>
        <dbReference type="ChEBI" id="CHEBI:15379"/>
        <dbReference type="ChEBI" id="CHEBI:16240"/>
        <dbReference type="ChEBI" id="CHEBI:57309"/>
        <dbReference type="ChEBI" id="CHEBI:131725"/>
        <dbReference type="EC" id="1.3.3.15"/>
    </reaction>
    <physiologicalReaction direction="left-to-right" evidence="1">
        <dbReference type="Rhea" id="RHEA:43437"/>
    </physiologicalReaction>
</comment>
<dbReference type="Gene3D" id="3.50.50.60">
    <property type="entry name" value="FAD/NAD(P)-binding domain"/>
    <property type="match status" value="1"/>
</dbReference>
<evidence type="ECO:0000256" key="5">
    <source>
        <dbReference type="ARBA" id="ARBA00008310"/>
    </source>
</evidence>
<dbReference type="InterPro" id="IPR036188">
    <property type="entry name" value="FAD/NAD-bd_sf"/>
</dbReference>
<evidence type="ECO:0000256" key="1">
    <source>
        <dbReference type="ARBA" id="ARBA00001755"/>
    </source>
</evidence>
<accession>A0A375I281</accession>
<keyword evidence="11 12" id="KW-0350">Heme biosynthesis</keyword>
<sequence length="500" mass="51933">MSQGTPGDCPGPRLVVVGGGLTGLSAAWQGVCRGARVTVLEASDRLGGKVRTIRRDGFVIETGPDSYVAYKPALTRLLDELGIADEVIAPGDARRVALLSRGALRPMPAGMGMVLPTRLWPFVTTGVLSWPDKIRAGLDLFMPRRLRDGTDVSIGAFLRSRLGDGIVDRYAEVMVGGIYGAAIDELSLDAVLPSLRQNEQDHRSLMLASLAQGRRARAAAGHAAPGATCSPFRSLSGGLGRVIEVLADRLTARGAELRTGATVARLTGAGVELADGEFVAADAVVLAGGAACSAQLLAEAAPAAAAALDEIPLASTTVVSLGLKAGDFDRPPDSQGWLVADPGPISGVTTSSVKYAGRAPDGQVLVRVFVPSKRGPLTDAPDDRLLAAVLDHVRPLLGVHGDPTLTRIDRWHAVMPKYTVGHLDRAATVDGELARHHPTWAVAGSALHGVGLPECVADGRRRADAVLDAAASRRSSEAPAAGEAHPRNPGVIPANEGVMR</sequence>
<comment type="cofactor">
    <cofactor evidence="2 12">
        <name>FAD</name>
        <dbReference type="ChEBI" id="CHEBI:57692"/>
    </cofactor>
</comment>
<protein>
    <recommendedName>
        <fullName evidence="7 12">Coproporphyrinogen III oxidase</fullName>
        <ecNumber evidence="6 12">1.3.3.15</ecNumber>
    </recommendedName>
</protein>
<name>A0A375I281_9ACTN</name>
<evidence type="ECO:0000256" key="6">
    <source>
        <dbReference type="ARBA" id="ARBA00012402"/>
    </source>
</evidence>
<feature type="compositionally biased region" description="Low complexity" evidence="13">
    <location>
        <begin position="468"/>
        <end position="483"/>
    </location>
</feature>
<dbReference type="SUPFAM" id="SSF51905">
    <property type="entry name" value="FAD/NAD(P)-binding domain"/>
    <property type="match status" value="1"/>
</dbReference>